<evidence type="ECO:0000313" key="2">
    <source>
        <dbReference type="EMBL" id="KAI5065588.1"/>
    </source>
</evidence>
<organism evidence="2 3">
    <name type="scientific">Adiantum capillus-veneris</name>
    <name type="common">Maidenhair fern</name>
    <dbReference type="NCBI Taxonomy" id="13818"/>
    <lineage>
        <taxon>Eukaryota</taxon>
        <taxon>Viridiplantae</taxon>
        <taxon>Streptophyta</taxon>
        <taxon>Embryophyta</taxon>
        <taxon>Tracheophyta</taxon>
        <taxon>Polypodiopsida</taxon>
        <taxon>Polypodiidae</taxon>
        <taxon>Polypodiales</taxon>
        <taxon>Pteridineae</taxon>
        <taxon>Pteridaceae</taxon>
        <taxon>Vittarioideae</taxon>
        <taxon>Adiantum</taxon>
    </lineage>
</organism>
<name>A0A9D4Z7W5_ADICA</name>
<keyword evidence="3" id="KW-1185">Reference proteome</keyword>
<reference evidence="2" key="1">
    <citation type="submission" date="2021-01" db="EMBL/GenBank/DDBJ databases">
        <title>Adiantum capillus-veneris genome.</title>
        <authorList>
            <person name="Fang Y."/>
            <person name="Liao Q."/>
        </authorList>
    </citation>
    <scope>NUCLEOTIDE SEQUENCE</scope>
    <source>
        <strain evidence="2">H3</strain>
        <tissue evidence="2">Leaf</tissue>
    </source>
</reference>
<dbReference type="Proteomes" id="UP000886520">
    <property type="component" value="Chromosome 19"/>
</dbReference>
<proteinExistence type="predicted"/>
<comment type="caution">
    <text evidence="2">The sequence shown here is derived from an EMBL/GenBank/DDBJ whole genome shotgun (WGS) entry which is preliminary data.</text>
</comment>
<sequence>MAAYLSKCLGMKNSAEGVGIHHNEGFTKINSLRAIARLLDETLKQVANFLVAHVLKGLKAVGSEELQGANLAEDRPPRVVAGEDDAAVVSIEDVVGNKEMGAIGKEFVVGVEDLLGKMGVADDDGTLGAEAEANDGADAASKMGEDVMRAASAKQGQVTDEGP</sequence>
<accession>A0A9D4Z7W5</accession>
<gene>
    <name evidence="2" type="ORF">GOP47_0020283</name>
</gene>
<evidence type="ECO:0000256" key="1">
    <source>
        <dbReference type="SAM" id="MobiDB-lite"/>
    </source>
</evidence>
<protein>
    <submittedName>
        <fullName evidence="2">Uncharacterized protein</fullName>
    </submittedName>
</protein>
<evidence type="ECO:0000313" key="3">
    <source>
        <dbReference type="Proteomes" id="UP000886520"/>
    </source>
</evidence>
<feature type="compositionally biased region" description="Polar residues" evidence="1">
    <location>
        <begin position="154"/>
        <end position="163"/>
    </location>
</feature>
<dbReference type="EMBL" id="JABFUD020000019">
    <property type="protein sequence ID" value="KAI5065588.1"/>
    <property type="molecule type" value="Genomic_DNA"/>
</dbReference>
<feature type="region of interest" description="Disordered" evidence="1">
    <location>
        <begin position="125"/>
        <end position="163"/>
    </location>
</feature>
<dbReference type="AlphaFoldDB" id="A0A9D4Z7W5"/>
<feature type="compositionally biased region" description="Low complexity" evidence="1">
    <location>
        <begin position="128"/>
        <end position="140"/>
    </location>
</feature>